<dbReference type="Pfam" id="PF23343">
    <property type="entry name" value="REP_ORF2-G2P"/>
    <property type="match status" value="1"/>
</dbReference>
<evidence type="ECO:0000259" key="1">
    <source>
        <dbReference type="Pfam" id="PF23343"/>
    </source>
</evidence>
<organism evidence="2">
    <name type="scientific">Inoviridae sp. ct1ro12</name>
    <dbReference type="NCBI Taxonomy" id="2826756"/>
    <lineage>
        <taxon>Viruses</taxon>
        <taxon>Monodnaviria</taxon>
        <taxon>Loebvirae</taxon>
        <taxon>Hofneiviricota</taxon>
        <taxon>Faserviricetes</taxon>
        <taxon>Tubulavirales</taxon>
        <taxon>Inoviridae</taxon>
    </lineage>
</organism>
<feature type="domain" description="Replication-associated protein ORF2/G2P" evidence="1">
    <location>
        <begin position="101"/>
        <end position="228"/>
    </location>
</feature>
<evidence type="ECO:0000313" key="2">
    <source>
        <dbReference type="EMBL" id="DAE24682.1"/>
    </source>
</evidence>
<name>A0A8S5R0J0_9VIRU</name>
<protein>
    <recommendedName>
        <fullName evidence="1">Replication-associated protein ORF2/G2P domain-containing protein</fullName>
    </recommendedName>
</protein>
<sequence>MKIYNTKISYYKNHMQVKVYDNSVKKGEKKIKALVRTPELIQKENSDKEEFLKKCYADDSEKAIEEIEKLRQKKRSISSYSSTQRTKKTILEYLLSNQWEYFCTFTFNPSLVDRTDFYEVSQKLSKWLQHLKERYAHDLMYVVVPELHSDGKSYHFHAVMSNVGKMQLMPFFHKNDNGVSSQVFTKNGQQIYVINQWRYGYSTAIELERDADSSTKIAYYMTKYITKDLCSNTLNRRRYWVSRSTVSKPIEEFLNIDFDNIDDYIKHAFDENLMYYKEISSSYRGKIRYIDVSY</sequence>
<proteinExistence type="predicted"/>
<reference evidence="2" key="1">
    <citation type="journal article" date="2021" name="Proc. Natl. Acad. Sci. U.S.A.">
        <title>A Catalog of Tens of Thousands of Viruses from Human Metagenomes Reveals Hidden Associations with Chronic Diseases.</title>
        <authorList>
            <person name="Tisza M.J."/>
            <person name="Buck C.B."/>
        </authorList>
    </citation>
    <scope>NUCLEOTIDE SEQUENCE</scope>
    <source>
        <strain evidence="2">Ct1ro12</strain>
    </source>
</reference>
<dbReference type="InterPro" id="IPR056906">
    <property type="entry name" value="ORF2/G2P_dom"/>
</dbReference>
<dbReference type="EMBL" id="BK015781">
    <property type="protein sequence ID" value="DAE24682.1"/>
    <property type="molecule type" value="Genomic_DNA"/>
</dbReference>
<accession>A0A8S5R0J0</accession>